<name>A0A9Q3FMK0_9BASI</name>
<protein>
    <submittedName>
        <fullName evidence="1">Uncharacterized protein</fullName>
    </submittedName>
</protein>
<evidence type="ECO:0000313" key="2">
    <source>
        <dbReference type="Proteomes" id="UP000765509"/>
    </source>
</evidence>
<dbReference type="EMBL" id="AVOT02047474">
    <property type="protein sequence ID" value="MBW0542778.1"/>
    <property type="molecule type" value="Genomic_DNA"/>
</dbReference>
<dbReference type="Proteomes" id="UP000765509">
    <property type="component" value="Unassembled WGS sequence"/>
</dbReference>
<reference evidence="1" key="1">
    <citation type="submission" date="2021-03" db="EMBL/GenBank/DDBJ databases">
        <title>Draft genome sequence of rust myrtle Austropuccinia psidii MF-1, a brazilian biotype.</title>
        <authorList>
            <person name="Quecine M.C."/>
            <person name="Pachon D.M.R."/>
            <person name="Bonatelli M.L."/>
            <person name="Correr F.H."/>
            <person name="Franceschini L.M."/>
            <person name="Leite T.F."/>
            <person name="Margarido G.R.A."/>
            <person name="Almeida C.A."/>
            <person name="Ferrarezi J.A."/>
            <person name="Labate C.A."/>
        </authorList>
    </citation>
    <scope>NUCLEOTIDE SEQUENCE</scope>
    <source>
        <strain evidence="1">MF-1</strain>
    </source>
</reference>
<accession>A0A9Q3FMK0</accession>
<dbReference type="AlphaFoldDB" id="A0A9Q3FMK0"/>
<proteinExistence type="predicted"/>
<evidence type="ECO:0000313" key="1">
    <source>
        <dbReference type="EMBL" id="MBW0542778.1"/>
    </source>
</evidence>
<keyword evidence="2" id="KW-1185">Reference proteome</keyword>
<sequence>MAAIRRPFKDPNHLALQELGWESIQDYSKGHYQRVYILSISCKASSISILLGQLNWSIQAAINQPVCLGPIGPIHIPLWEFSHTAQISRFPDLYGPSSDNTASDSPSRISLSTFHIYWPPFST</sequence>
<gene>
    <name evidence="1" type="ORF">O181_082493</name>
</gene>
<comment type="caution">
    <text evidence="1">The sequence shown here is derived from an EMBL/GenBank/DDBJ whole genome shotgun (WGS) entry which is preliminary data.</text>
</comment>
<organism evidence="1 2">
    <name type="scientific">Austropuccinia psidii MF-1</name>
    <dbReference type="NCBI Taxonomy" id="1389203"/>
    <lineage>
        <taxon>Eukaryota</taxon>
        <taxon>Fungi</taxon>
        <taxon>Dikarya</taxon>
        <taxon>Basidiomycota</taxon>
        <taxon>Pucciniomycotina</taxon>
        <taxon>Pucciniomycetes</taxon>
        <taxon>Pucciniales</taxon>
        <taxon>Sphaerophragmiaceae</taxon>
        <taxon>Austropuccinia</taxon>
    </lineage>
</organism>